<name>A0A1R3K9F9_9ROSI</name>
<reference evidence="2" key="1">
    <citation type="submission" date="2013-09" db="EMBL/GenBank/DDBJ databases">
        <title>Corchorus olitorius genome sequencing.</title>
        <authorList>
            <person name="Alam M."/>
            <person name="Haque M.S."/>
            <person name="Islam M.S."/>
            <person name="Emdad E.M."/>
            <person name="Islam M.M."/>
            <person name="Ahmed B."/>
            <person name="Halim A."/>
            <person name="Hossen Q.M.M."/>
            <person name="Hossain M.Z."/>
            <person name="Ahmed R."/>
            <person name="Khan M.M."/>
            <person name="Islam R."/>
            <person name="Rashid M.M."/>
            <person name="Khan S.A."/>
            <person name="Rahman M.S."/>
            <person name="Alam M."/>
            <person name="Yahiya A.S."/>
            <person name="Khan M.S."/>
            <person name="Azam M.S."/>
            <person name="Haque T."/>
            <person name="Lashkar M.Z.H."/>
            <person name="Akhand A.I."/>
            <person name="Morshed G."/>
            <person name="Roy S."/>
            <person name="Uddin K.S."/>
            <person name="Rabeya T."/>
            <person name="Hossain A.S."/>
            <person name="Chowdhury A."/>
            <person name="Snigdha A.R."/>
            <person name="Mortoza M.S."/>
            <person name="Matin S.A."/>
            <person name="Hoque S.M.E."/>
            <person name="Islam M.K."/>
            <person name="Roy D.K."/>
            <person name="Haider R."/>
            <person name="Moosa M.M."/>
            <person name="Elias S.M."/>
            <person name="Hasan A.M."/>
            <person name="Jahan S."/>
            <person name="Shafiuddin M."/>
            <person name="Mahmood N."/>
            <person name="Shommy N.S."/>
        </authorList>
    </citation>
    <scope>NUCLEOTIDE SEQUENCE [LARGE SCALE GENOMIC DNA]</scope>
    <source>
        <strain evidence="2">cv. O-4</strain>
    </source>
</reference>
<dbReference type="AlphaFoldDB" id="A0A1R3K9F9"/>
<protein>
    <submittedName>
        <fullName evidence="1">Uncharacterized protein</fullName>
    </submittedName>
</protein>
<keyword evidence="2" id="KW-1185">Reference proteome</keyword>
<dbReference type="EMBL" id="AWUE01014436">
    <property type="protein sequence ID" value="OMP03735.1"/>
    <property type="molecule type" value="Genomic_DNA"/>
</dbReference>
<sequence length="81" mass="8712">MGVISPTGGSIGTMSCKFTIWRLRSLLSLSNNCFKSSFPTRGLATGKAVTMKDLSEMPVGLLWPLYTMSIAFKVATAPPKL</sequence>
<evidence type="ECO:0000313" key="1">
    <source>
        <dbReference type="EMBL" id="OMP03735.1"/>
    </source>
</evidence>
<dbReference type="Proteomes" id="UP000187203">
    <property type="component" value="Unassembled WGS sequence"/>
</dbReference>
<gene>
    <name evidence="1" type="ORF">COLO4_10244</name>
</gene>
<evidence type="ECO:0000313" key="2">
    <source>
        <dbReference type="Proteomes" id="UP000187203"/>
    </source>
</evidence>
<comment type="caution">
    <text evidence="1">The sequence shown here is derived from an EMBL/GenBank/DDBJ whole genome shotgun (WGS) entry which is preliminary data.</text>
</comment>
<organism evidence="1 2">
    <name type="scientific">Corchorus olitorius</name>
    <dbReference type="NCBI Taxonomy" id="93759"/>
    <lineage>
        <taxon>Eukaryota</taxon>
        <taxon>Viridiplantae</taxon>
        <taxon>Streptophyta</taxon>
        <taxon>Embryophyta</taxon>
        <taxon>Tracheophyta</taxon>
        <taxon>Spermatophyta</taxon>
        <taxon>Magnoliopsida</taxon>
        <taxon>eudicotyledons</taxon>
        <taxon>Gunneridae</taxon>
        <taxon>Pentapetalae</taxon>
        <taxon>rosids</taxon>
        <taxon>malvids</taxon>
        <taxon>Malvales</taxon>
        <taxon>Malvaceae</taxon>
        <taxon>Grewioideae</taxon>
        <taxon>Apeibeae</taxon>
        <taxon>Corchorus</taxon>
    </lineage>
</organism>
<accession>A0A1R3K9F9</accession>
<proteinExistence type="predicted"/>